<evidence type="ECO:0000256" key="1">
    <source>
        <dbReference type="ARBA" id="ARBA00008007"/>
    </source>
</evidence>
<feature type="region of interest" description="Disordered" evidence="2">
    <location>
        <begin position="297"/>
        <end position="324"/>
    </location>
</feature>
<sequence>MVKLTAQVAKLPARLDRLLFSPAGRTAAEAVTGLAAAVAPVSCVVCETPDRSLCSGCAAGIRRATLHPYPAEEGAAALPAAEPEPGYLPPQDRSREDTGFVPLPVLAAGTYAGGLARTLLAFKNRGHTDLAVFLAPVLAGALHAAVRSACPEPGAPDVVLVPVPGTPRSLRKRGYQPLMLLMRLIERRRLLPAGSRLASLVRHAPGPPGISAARFRGLDFSRGRVAGPQKGLGRSGRRRNVHGSMTAGPAGSLEGCTCVVVDDVLTTGATLAETVRALRSAGAVVRGAVVIAVTPAPARNTSPSSAAVPGSAAAGNGNGITGRE</sequence>
<protein>
    <submittedName>
        <fullName evidence="4">ComF family protein</fullName>
    </submittedName>
</protein>
<dbReference type="SUPFAM" id="SSF53271">
    <property type="entry name" value="PRTase-like"/>
    <property type="match status" value="1"/>
</dbReference>
<dbReference type="Gene3D" id="3.40.50.2020">
    <property type="match status" value="1"/>
</dbReference>
<evidence type="ECO:0000313" key="7">
    <source>
        <dbReference type="Proteomes" id="UP001155145"/>
    </source>
</evidence>
<proteinExistence type="inferred from homology"/>
<evidence type="ECO:0000313" key="5">
    <source>
        <dbReference type="EMBL" id="UON91266.1"/>
    </source>
</evidence>
<dbReference type="Proteomes" id="UP001155145">
    <property type="component" value="Unassembled WGS sequence"/>
</dbReference>
<dbReference type="PANTHER" id="PTHR47505">
    <property type="entry name" value="DNA UTILIZATION PROTEIN YHGH"/>
    <property type="match status" value="1"/>
</dbReference>
<evidence type="ECO:0000313" key="6">
    <source>
        <dbReference type="Proteomes" id="UP000829758"/>
    </source>
</evidence>
<dbReference type="InterPro" id="IPR029057">
    <property type="entry name" value="PRTase-like"/>
</dbReference>
<accession>A0A9X1MAZ5</accession>
<dbReference type="EMBL" id="JAJFZT010000010">
    <property type="protein sequence ID" value="MCC3274005.1"/>
    <property type="molecule type" value="Genomic_DNA"/>
</dbReference>
<comment type="similarity">
    <text evidence="1">Belongs to the ComF/GntX family.</text>
</comment>
<dbReference type="PANTHER" id="PTHR47505:SF1">
    <property type="entry name" value="DNA UTILIZATION PROTEIN YHGH"/>
    <property type="match status" value="1"/>
</dbReference>
<dbReference type="RefSeq" id="WP_227929579.1">
    <property type="nucleotide sequence ID" value="NZ_CP094984.1"/>
</dbReference>
<dbReference type="Proteomes" id="UP000829758">
    <property type="component" value="Chromosome"/>
</dbReference>
<dbReference type="EMBL" id="CP094984">
    <property type="protein sequence ID" value="UON91266.1"/>
    <property type="molecule type" value="Genomic_DNA"/>
</dbReference>
<dbReference type="CDD" id="cd06223">
    <property type="entry name" value="PRTases_typeI"/>
    <property type="match status" value="1"/>
</dbReference>
<dbReference type="AlphaFoldDB" id="A0A9X1MAZ5"/>
<organism evidence="4 7">
    <name type="scientific">Arthrobacter zhangbolii</name>
    <dbReference type="NCBI Taxonomy" id="2886936"/>
    <lineage>
        <taxon>Bacteria</taxon>
        <taxon>Bacillati</taxon>
        <taxon>Actinomycetota</taxon>
        <taxon>Actinomycetes</taxon>
        <taxon>Micrococcales</taxon>
        <taxon>Micrococcaceae</taxon>
        <taxon>Arthrobacter</taxon>
    </lineage>
</organism>
<evidence type="ECO:0000256" key="2">
    <source>
        <dbReference type="SAM" id="MobiDB-lite"/>
    </source>
</evidence>
<feature type="domain" description="Phosphoribosyltransferase" evidence="3">
    <location>
        <begin position="249"/>
        <end position="292"/>
    </location>
</feature>
<evidence type="ECO:0000259" key="3">
    <source>
        <dbReference type="Pfam" id="PF00156"/>
    </source>
</evidence>
<keyword evidence="6" id="KW-1185">Reference proteome</keyword>
<evidence type="ECO:0000313" key="4">
    <source>
        <dbReference type="EMBL" id="MCC3274005.1"/>
    </source>
</evidence>
<gene>
    <name evidence="4" type="ORF">LJ755_14870</name>
    <name evidence="5" type="ORF">MUK71_11700</name>
</gene>
<dbReference type="InterPro" id="IPR051910">
    <property type="entry name" value="ComF/GntX_DNA_util-trans"/>
</dbReference>
<feature type="compositionally biased region" description="Low complexity" evidence="2">
    <location>
        <begin position="302"/>
        <end position="315"/>
    </location>
</feature>
<dbReference type="InterPro" id="IPR000836">
    <property type="entry name" value="PRTase_dom"/>
</dbReference>
<reference evidence="4" key="1">
    <citation type="submission" date="2021-10" db="EMBL/GenBank/DDBJ databases">
        <title>Novel species in genus Arthrobacter.</title>
        <authorList>
            <person name="Liu Y."/>
        </authorList>
    </citation>
    <scope>NUCLEOTIDE SEQUENCE</scope>
    <source>
        <strain evidence="6">zg-Y462</strain>
        <strain evidence="4">Zg-Y462</strain>
    </source>
</reference>
<dbReference type="Pfam" id="PF00156">
    <property type="entry name" value="Pribosyltran"/>
    <property type="match status" value="1"/>
</dbReference>
<name>A0A9X1MAZ5_9MICC</name>